<keyword evidence="2" id="KW-0808">Transferase</keyword>
<dbReference type="Proteomes" id="UP001152795">
    <property type="component" value="Unassembled WGS sequence"/>
</dbReference>
<comment type="similarity">
    <text evidence="1">Belongs to the sulfotransferase 1 family.</text>
</comment>
<accession>A0A7D9I432</accession>
<feature type="domain" description="Sulfotransferase" evidence="3">
    <location>
        <begin position="35"/>
        <end position="268"/>
    </location>
</feature>
<dbReference type="InterPro" id="IPR027417">
    <property type="entry name" value="P-loop_NTPase"/>
</dbReference>
<dbReference type="EMBL" id="CACRXK020002781">
    <property type="protein sequence ID" value="CAB3996019.1"/>
    <property type="molecule type" value="Genomic_DNA"/>
</dbReference>
<evidence type="ECO:0000313" key="5">
    <source>
        <dbReference type="Proteomes" id="UP001152795"/>
    </source>
</evidence>
<evidence type="ECO:0000259" key="3">
    <source>
        <dbReference type="Pfam" id="PF00685"/>
    </source>
</evidence>
<dbReference type="GO" id="GO:0008146">
    <property type="term" value="F:sulfotransferase activity"/>
    <property type="evidence" value="ECO:0007669"/>
    <property type="project" value="InterPro"/>
</dbReference>
<proteinExistence type="inferred from homology"/>
<protein>
    <submittedName>
        <fullName evidence="4">Sulfotransferase domain-containing</fullName>
    </submittedName>
</protein>
<evidence type="ECO:0000256" key="1">
    <source>
        <dbReference type="ARBA" id="ARBA00005771"/>
    </source>
</evidence>
<dbReference type="PANTHER" id="PTHR11783">
    <property type="entry name" value="SULFOTRANSFERASE SULT"/>
    <property type="match status" value="1"/>
</dbReference>
<dbReference type="OrthoDB" id="5946641at2759"/>
<dbReference type="Pfam" id="PF00685">
    <property type="entry name" value="Sulfotransfer_1"/>
    <property type="match status" value="1"/>
</dbReference>
<keyword evidence="5" id="KW-1185">Reference proteome</keyword>
<sequence length="308" mass="35259">MSADCPGLQLMKQRISGLLTEEGTRMGLSFKPRSDDVFVVTPGKTGTTWMQQILHQLRSGGDMSFDNISDVVPFIEMAYDTGKIDLEAEHSYQPRCYKTHAWYPACPKGAKYIVIYREPCAAFYSLFNFLKGWMFQPGEVTLSEFVTDFVLHKGVPKNITNFASDFDHLVSWWEHRHDSNVLFLFFEDMKEDLESVVKKVAAFMGIQDEERIKKAVEMSSFEFMKGYVSTKFSLREARYRNKACGVPDDAMSVLIATGSATKGREMMDDKTKEAIQAKWLEVVGKQTGFQDYNELRNAFKKEENQIVL</sequence>
<evidence type="ECO:0000313" key="4">
    <source>
        <dbReference type="EMBL" id="CAB3996019.1"/>
    </source>
</evidence>
<dbReference type="InterPro" id="IPR000863">
    <property type="entry name" value="Sulfotransferase_dom"/>
</dbReference>
<dbReference type="SUPFAM" id="SSF52540">
    <property type="entry name" value="P-loop containing nucleoside triphosphate hydrolases"/>
    <property type="match status" value="1"/>
</dbReference>
<dbReference type="AlphaFoldDB" id="A0A7D9I432"/>
<dbReference type="Gene3D" id="3.40.50.300">
    <property type="entry name" value="P-loop containing nucleotide triphosphate hydrolases"/>
    <property type="match status" value="1"/>
</dbReference>
<comment type="caution">
    <text evidence="4">The sequence shown here is derived from an EMBL/GenBank/DDBJ whole genome shotgun (WGS) entry which is preliminary data.</text>
</comment>
<reference evidence="4" key="1">
    <citation type="submission" date="2020-04" db="EMBL/GenBank/DDBJ databases">
        <authorList>
            <person name="Alioto T."/>
            <person name="Alioto T."/>
            <person name="Gomez Garrido J."/>
        </authorList>
    </citation>
    <scope>NUCLEOTIDE SEQUENCE</scope>
    <source>
        <strain evidence="4">A484AB</strain>
    </source>
</reference>
<name>A0A7D9I432_PARCT</name>
<organism evidence="4 5">
    <name type="scientific">Paramuricea clavata</name>
    <name type="common">Red gorgonian</name>
    <name type="synonym">Violescent sea-whip</name>
    <dbReference type="NCBI Taxonomy" id="317549"/>
    <lineage>
        <taxon>Eukaryota</taxon>
        <taxon>Metazoa</taxon>
        <taxon>Cnidaria</taxon>
        <taxon>Anthozoa</taxon>
        <taxon>Octocorallia</taxon>
        <taxon>Malacalcyonacea</taxon>
        <taxon>Plexauridae</taxon>
        <taxon>Paramuricea</taxon>
    </lineage>
</organism>
<gene>
    <name evidence="4" type="ORF">PACLA_8A032175</name>
</gene>
<evidence type="ECO:0000256" key="2">
    <source>
        <dbReference type="ARBA" id="ARBA00022679"/>
    </source>
</evidence>